<accession>A0A9P7GBZ5</accession>
<proteinExistence type="predicted"/>
<reference evidence="1" key="2">
    <citation type="submission" date="2021-10" db="EMBL/GenBank/DDBJ databases">
        <title>Phylogenomics reveals ancestral predisposition of the termite-cultivated fungus Termitomyces towards a domesticated lifestyle.</title>
        <authorList>
            <person name="Auxier B."/>
            <person name="Grum-Grzhimaylo A."/>
            <person name="Cardenas M.E."/>
            <person name="Lodge J.D."/>
            <person name="Laessoe T."/>
            <person name="Pedersen O."/>
            <person name="Smith M.E."/>
            <person name="Kuyper T.W."/>
            <person name="Franco-Molano E.A."/>
            <person name="Baroni T.J."/>
            <person name="Aanen D.K."/>
        </authorList>
    </citation>
    <scope>NUCLEOTIDE SEQUENCE</scope>
    <source>
        <strain evidence="1">AP01</strain>
        <tissue evidence="1">Mycelium</tissue>
    </source>
</reference>
<sequence length="154" mass="17250">MKAEAIAERNYINATAPPCGRRIRPVCRWALSVSKSVGTAIRESLKTMGNCKTNYYSDPRRYSPERLAWHRNLEVVAKVLAKGCDTQVGSKRIVLSGRDLYLEEPSAPCATYPEVDRAVRRGKAECYLYLGMRAEAIAELDYLNATAQVDPHDL</sequence>
<protein>
    <submittedName>
        <fullName evidence="1">Uncharacterized protein</fullName>
    </submittedName>
</protein>
<gene>
    <name evidence="1" type="ORF">DXG03_008785</name>
</gene>
<dbReference type="AlphaFoldDB" id="A0A9P7GBZ5"/>
<evidence type="ECO:0000313" key="1">
    <source>
        <dbReference type="EMBL" id="KAG5644247.1"/>
    </source>
</evidence>
<reference evidence="1" key="1">
    <citation type="submission" date="2020-07" db="EMBL/GenBank/DDBJ databases">
        <authorList>
            <person name="Nieuwenhuis M."/>
            <person name="Van De Peppel L.J.J."/>
        </authorList>
    </citation>
    <scope>NUCLEOTIDE SEQUENCE</scope>
    <source>
        <strain evidence="1">AP01</strain>
        <tissue evidence="1">Mycelium</tissue>
    </source>
</reference>
<evidence type="ECO:0000313" key="2">
    <source>
        <dbReference type="Proteomes" id="UP000775547"/>
    </source>
</evidence>
<keyword evidence="2" id="KW-1185">Reference proteome</keyword>
<dbReference type="Proteomes" id="UP000775547">
    <property type="component" value="Unassembled WGS sequence"/>
</dbReference>
<dbReference type="EMBL" id="JABCKV010000077">
    <property type="protein sequence ID" value="KAG5644247.1"/>
    <property type="molecule type" value="Genomic_DNA"/>
</dbReference>
<comment type="caution">
    <text evidence="1">The sequence shown here is derived from an EMBL/GenBank/DDBJ whole genome shotgun (WGS) entry which is preliminary data.</text>
</comment>
<name>A0A9P7GBZ5_9AGAR</name>
<organism evidence="1 2">
    <name type="scientific">Asterophora parasitica</name>
    <dbReference type="NCBI Taxonomy" id="117018"/>
    <lineage>
        <taxon>Eukaryota</taxon>
        <taxon>Fungi</taxon>
        <taxon>Dikarya</taxon>
        <taxon>Basidiomycota</taxon>
        <taxon>Agaricomycotina</taxon>
        <taxon>Agaricomycetes</taxon>
        <taxon>Agaricomycetidae</taxon>
        <taxon>Agaricales</taxon>
        <taxon>Tricholomatineae</taxon>
        <taxon>Lyophyllaceae</taxon>
        <taxon>Asterophora</taxon>
    </lineage>
</organism>